<accession>A0A4Z0HPJ5</accession>
<organism evidence="1 2">
    <name type="scientific">Mycolicibacterium peregrinum</name>
    <name type="common">Mycobacterium peregrinum</name>
    <dbReference type="NCBI Taxonomy" id="43304"/>
    <lineage>
        <taxon>Bacteria</taxon>
        <taxon>Bacillati</taxon>
        <taxon>Actinomycetota</taxon>
        <taxon>Actinomycetes</taxon>
        <taxon>Mycobacteriales</taxon>
        <taxon>Mycobacteriaceae</taxon>
        <taxon>Mycolicibacterium</taxon>
    </lineage>
</organism>
<protein>
    <submittedName>
        <fullName evidence="1">Uncharacterized protein</fullName>
    </submittedName>
</protein>
<comment type="caution">
    <text evidence="1">The sequence shown here is derived from an EMBL/GenBank/DDBJ whole genome shotgun (WGS) entry which is preliminary data.</text>
</comment>
<evidence type="ECO:0000313" key="1">
    <source>
        <dbReference type="EMBL" id="TGB40994.1"/>
    </source>
</evidence>
<sequence length="90" mass="9693">MRIIEPIPAVQSAVSFTVTMGRRGWLAACSGQGSIASSEVVLFASSAASGHRPTWWAEIPDHSNSRLLHHLDELSVDLPKCQISKDIGPI</sequence>
<gene>
    <name evidence="1" type="ORF">EJD98_17630</name>
</gene>
<dbReference type="Proteomes" id="UP000297792">
    <property type="component" value="Unassembled WGS sequence"/>
</dbReference>
<dbReference type="RefSeq" id="WP_135360528.1">
    <property type="nucleotide sequence ID" value="NZ_RWJZ01000006.1"/>
</dbReference>
<dbReference type="AlphaFoldDB" id="A0A4Z0HPJ5"/>
<reference evidence="1 2" key="1">
    <citation type="submission" date="2018-12" db="EMBL/GenBank/DDBJ databases">
        <title>Draft genome sequences of Mycolicibacterium peregrinum isolated from a pig with lymphadenitis and from soil on the same Japanese pig farm.</title>
        <authorList>
            <person name="Komatsu T."/>
            <person name="Ohya K."/>
            <person name="Sawai K."/>
            <person name="Odoi J.O."/>
            <person name="Otsu K."/>
            <person name="Ota A."/>
            <person name="Ito T."/>
            <person name="Kawai M."/>
            <person name="Maruyama F."/>
        </authorList>
    </citation>
    <scope>NUCLEOTIDE SEQUENCE [LARGE SCALE GENOMIC DNA]</scope>
    <source>
        <strain evidence="1 2">138</strain>
    </source>
</reference>
<name>A0A4Z0HPJ5_MYCPR</name>
<proteinExistence type="predicted"/>
<dbReference type="EMBL" id="RWKA01000009">
    <property type="protein sequence ID" value="TGB40994.1"/>
    <property type="molecule type" value="Genomic_DNA"/>
</dbReference>
<evidence type="ECO:0000313" key="2">
    <source>
        <dbReference type="Proteomes" id="UP000297792"/>
    </source>
</evidence>
<keyword evidence="2" id="KW-1185">Reference proteome</keyword>